<protein>
    <submittedName>
        <fullName evidence="2">Siphovirus ReqiPepy6 Gp37-like family protein</fullName>
    </submittedName>
</protein>
<organism evidence="2 3">
    <name type="scientific">Nocardiopsis exhalans</name>
    <dbReference type="NCBI Taxonomy" id="163604"/>
    <lineage>
        <taxon>Bacteria</taxon>
        <taxon>Bacillati</taxon>
        <taxon>Actinomycetota</taxon>
        <taxon>Actinomycetes</taxon>
        <taxon>Streptosporangiales</taxon>
        <taxon>Nocardiopsidaceae</taxon>
        <taxon>Nocardiopsis</taxon>
    </lineage>
</organism>
<feature type="domain" description="Gp28/Gp37-like" evidence="1">
    <location>
        <begin position="12"/>
        <end position="365"/>
    </location>
</feature>
<dbReference type="Pfam" id="PF14594">
    <property type="entry name" value="Sipho_Gp37"/>
    <property type="match status" value="1"/>
</dbReference>
<reference evidence="2" key="1">
    <citation type="submission" date="2022-06" db="EMBL/GenBank/DDBJ databases">
        <authorList>
            <person name="Ping M."/>
        </authorList>
    </citation>
    <scope>NUCLEOTIDE SEQUENCE</scope>
    <source>
        <strain evidence="2">JCM11759T</strain>
    </source>
</reference>
<accession>A0ABY5DEX0</accession>
<dbReference type="InterPro" id="IPR029432">
    <property type="entry name" value="Gp28/Gp37-like_dom"/>
</dbReference>
<evidence type="ECO:0000259" key="1">
    <source>
        <dbReference type="Pfam" id="PF14594"/>
    </source>
</evidence>
<evidence type="ECO:0000313" key="2">
    <source>
        <dbReference type="EMBL" id="USY21743.1"/>
    </source>
</evidence>
<dbReference type="Proteomes" id="UP001055940">
    <property type="component" value="Chromosome"/>
</dbReference>
<keyword evidence="3" id="KW-1185">Reference proteome</keyword>
<proteinExistence type="predicted"/>
<evidence type="ECO:0000313" key="3">
    <source>
        <dbReference type="Proteomes" id="UP001055940"/>
    </source>
</evidence>
<dbReference type="RefSeq" id="WP_254420583.1">
    <property type="nucleotide sequence ID" value="NZ_CP099837.1"/>
</dbReference>
<sequence length="391" mass="42885">MSDWQIWVRGHGREWLGIVDDELDFSATARHLALGAWQVTVEAASPSADLLLEGEGLALIDADGRVLLSGPKRPMERGRDPGSDNTLTFTGVDDTALLSRIVYPSPATAITSTGTKHTAQYWTRNAPAETVLRDLISANAGTSALADRRVPGLYLPASQERGAALSSQLRLDNLLDAAWEIARTGGLGFHVVQDTESTDLHLVVYEPRDRSREIRFGEHLGNLGSYEYSATPPEVTDVIVAIGGEGVDRRFYRYQRRDPLWPGVVIEEVLDARDLSQEPGDGDEEWVNPDAASEQRATERLDDGAATASVTFEPLEVDGLRFGADYALGDIVTAELDLGDVTDTIREVRYSRTPDGGELIVPSIGEPPDQPQIYRRVAALRRDVDQLKTRR</sequence>
<name>A0ABY5DEX0_9ACTN</name>
<dbReference type="EMBL" id="CP099837">
    <property type="protein sequence ID" value="USY21743.1"/>
    <property type="molecule type" value="Genomic_DNA"/>
</dbReference>
<gene>
    <name evidence="2" type="ORF">NE857_09120</name>
</gene>